<dbReference type="GO" id="GO:0003908">
    <property type="term" value="F:methylated-DNA-[protein]-cysteine S-methyltransferase activity"/>
    <property type="evidence" value="ECO:0007669"/>
    <property type="project" value="InterPro"/>
</dbReference>
<evidence type="ECO:0000256" key="2">
    <source>
        <dbReference type="ARBA" id="ARBA00023043"/>
    </source>
</evidence>
<evidence type="ECO:0000313" key="5">
    <source>
        <dbReference type="Proteomes" id="UP000232323"/>
    </source>
</evidence>
<evidence type="ECO:0000256" key="3">
    <source>
        <dbReference type="SAM" id="MobiDB-lite"/>
    </source>
</evidence>
<dbReference type="InterPro" id="IPR044515">
    <property type="entry name" value="ABTB1"/>
</dbReference>
<name>A0A250WS58_9CHLO</name>
<dbReference type="GO" id="GO:0005737">
    <property type="term" value="C:cytoplasm"/>
    <property type="evidence" value="ECO:0007669"/>
    <property type="project" value="TreeGrafter"/>
</dbReference>
<reference evidence="4 5" key="1">
    <citation type="submission" date="2017-08" db="EMBL/GenBank/DDBJ databases">
        <title>Acidophilic green algal genome provides insights into adaptation to an acidic environment.</title>
        <authorList>
            <person name="Hirooka S."/>
            <person name="Hirose Y."/>
            <person name="Kanesaki Y."/>
            <person name="Higuchi S."/>
            <person name="Fujiwara T."/>
            <person name="Onuma R."/>
            <person name="Era A."/>
            <person name="Ohbayashi R."/>
            <person name="Uzuka A."/>
            <person name="Nozaki H."/>
            <person name="Yoshikawa H."/>
            <person name="Miyagishima S.Y."/>
        </authorList>
    </citation>
    <scope>NUCLEOTIDE SEQUENCE [LARGE SCALE GENOMIC DNA]</scope>
    <source>
        <strain evidence="4 5">NIES-2499</strain>
    </source>
</reference>
<dbReference type="InterPro" id="IPR001497">
    <property type="entry name" value="MethylDNA_cys_MeTrfase_AS"/>
</dbReference>
<dbReference type="Gene3D" id="3.30.710.10">
    <property type="entry name" value="Potassium Channel Kv1.1, Chain A"/>
    <property type="match status" value="1"/>
</dbReference>
<accession>A0A250WS58</accession>
<proteinExistence type="predicted"/>
<dbReference type="PANTHER" id="PTHR46231">
    <property type="entry name" value="ANKYRIN REPEAT AND BTB/POZ DOMAIN-CONTAINING PROTEIN 1"/>
    <property type="match status" value="1"/>
</dbReference>
<evidence type="ECO:0000256" key="1">
    <source>
        <dbReference type="ARBA" id="ARBA00022737"/>
    </source>
</evidence>
<feature type="compositionally biased region" description="Low complexity" evidence="3">
    <location>
        <begin position="842"/>
        <end position="853"/>
    </location>
</feature>
<sequence>MTPIKVSLSAQKSAPKPANPQVTDLKERLLQFGRRWEVQAMARGSTDTSCQVQASKALGTLVQLLNAHRHFKSEIKQYAVKVVDWHILTSLLALPSTSSVATSAIESITALSHLLPSVVPVECAPLLLMRLGPLHVPNSTSRSSGDARLIAGDSQQGILLSSLMVANSVKISTAEQQQACFAAEALLNLLPEWRASNVKEHWEKLSVTECLLNMLQSLLPSFHFEDWVQEACHHIMSCNILSPELLRVIERMGVPSGTAPGSKPVKQPTAEQHSLALRAVPMLQLAHRMLELQAAGFDTDDGKDLVMMDMLKSSLTTNGWLDVCLRCATLCTVKDSLRDFGTGLLILERLSLYQTFWDFLLLSSPHPHLHPLHFQSHWRRQEPMTPTSIQPSIMLIWTIGVLTNVIAIVPLKGGQNSLNVWCATASVLSHPNIWRSPSNLSKDDRHATHPSIPQPGHATSHFHVLPQTTCIRRTQLWLLRLSIAKNVAAHLSSTDSVVAQPARSSTTAASSSALRSNAMVYNQMYTHGMCHLICTMLLAGPSPLPYGQLADQHQGSAMPRNNGILDGINHVLPQNQHSEFEPVEEEVLASAEASMLRKIFFSRNRPPAETQLLSLLMNWHTAGGRNDGISAGKGLQVLPGGEEVHPLEAGCRAGLVSWWLMREVVEWMMTTEEAVGHPNSSRGNKGTAAAGRHGADYSHGPIISVRQEAVTANTDPSKLVTAFFSQSTASLAARVETWVDDPLKRRQSVLVLLAKSAAASCRPSPHSSSSARAWMCNTWLQSLCFHLVSHYGFNPVHDAIIHSSSTSHGIDPTLRSILVATQSLTGLPVNLPRPQSHQAGPSTAAETANSSSTGYDYDSGQGHHIMAPHHEDALPAPVTNSSGLTASAQQLGSGLMEVLLTLPVQGKLEAVRTAAVHLALTALSVQDSNLSDAAASKEEASSSGPAKIAMTGEVVELAAAPPFSPSLLNSVQVQALARLTGSLLSFLSSKQLTKHTWDNFTDGTSAQEERTVRQSVSLGQSGLMLIPVLHTCLVALIQVYNCSPASEQCLLIRSGSQKSTPLSAFTELYEGLESVVRAAIQAQAAEGTRGHAFKRYSATREQEIEARYAAYGFSPHAGGGAEQQDRLEVAEVPYHHDVEVQPWQGSSSAELSVAGHSQLLVADIVAERALAEMGSLCALTLRSVFGQVGVACKPSDLSTCGRSTNHSQCSDDAVLGCDTRNKNDNGELWSDTHYHDIELVIRSHPIAPLDKEGSASYFSRSLTSHNRVSHNASDRASPKCDNLQSAATLKPSQGLRFASSGDDETLASISMERIIPAHMAVLSCASRTLAMQIQKKICLEQPAARHADNLKTSLGQPYDRSLPLQSGTVGEVDTTRYSQLQHGLSYKVNSEDELGGKNCSSMSSVGALPAAATDGGSPMLRLTLAGSVKPTLLQPLLEFMYTGKLGYYFEEGMAAGSAVPALAKLAKAMDLGVVYSLLKRKAPRLGQGLPGLGPDLKKLLPTSLLQLSCTSLCKAACLPPPHVSTNLPPVGVQQQPSAELSGREMSTNNKDCDLVHGSGAESLHISANASSSNKSNMVEEEECTRLPSSVVCASCRNQPEKRQHHHHTTLEEMLQVLAAWQPRKLPTYLTLGTSAPDHLPAGAAAAAAGGGRTSGTLNDTLVSTNLDYTNVEDSRHQERAIDRKQHPHQQAASVPHCLSSSYCDLLLAVPHFVPPNSTAKAADKVTGPSSSLMHSEIRIDPTCSPAPAAEITLGSHKCGHSTCSPVPAAEITPESQRVDTVDYGLANCHIPFCEQSNGATPLTLLLPCHRVLLAAQSEYFRALLEARRWAEERSQEAAAAAAVERLSSSGPSSSRVTVPGNDVDAHVGKQPLPDLACHSSRWQISPYSVLQNKASLQAETADCSENVGGLCRSLAVVTLPEADAAVALLLLGFLYTGVLQPQLLQLLQPTLMHAPDQEVRQEGIGDDGIDAQHACAGSGYLSNGWCHEYCTAARACLRALLCAEALLLPGFKHACREYVLFVLEGLGNGADKQEAPWACVLTLLRDAWVLSEEELVEAAQLAFIHSIKGCSSTSLHGMRGSPAWRQLPAMVSQTLDAQIYASISSAKTRKNEPENLIERKAHSNNADTVLSTYCVDAIRILYSA</sequence>
<dbReference type="GO" id="GO:0006281">
    <property type="term" value="P:DNA repair"/>
    <property type="evidence" value="ECO:0007669"/>
    <property type="project" value="InterPro"/>
</dbReference>
<dbReference type="OrthoDB" id="551329at2759"/>
<evidence type="ECO:0000313" key="4">
    <source>
        <dbReference type="EMBL" id="GAX73658.1"/>
    </source>
</evidence>
<dbReference type="GO" id="GO:0000151">
    <property type="term" value="C:ubiquitin ligase complex"/>
    <property type="evidence" value="ECO:0007669"/>
    <property type="project" value="TreeGrafter"/>
</dbReference>
<dbReference type="EMBL" id="BEGY01000004">
    <property type="protein sequence ID" value="GAX73658.1"/>
    <property type="molecule type" value="Genomic_DNA"/>
</dbReference>
<feature type="region of interest" description="Disordered" evidence="3">
    <location>
        <begin position="1"/>
        <end position="20"/>
    </location>
</feature>
<evidence type="ECO:0008006" key="6">
    <source>
        <dbReference type="Google" id="ProtNLM"/>
    </source>
</evidence>
<protein>
    <recommendedName>
        <fullName evidence="6">BTB domain-containing protein</fullName>
    </recommendedName>
</protein>
<keyword evidence="5" id="KW-1185">Reference proteome</keyword>
<organism evidence="4 5">
    <name type="scientific">Chlamydomonas eustigma</name>
    <dbReference type="NCBI Taxonomy" id="1157962"/>
    <lineage>
        <taxon>Eukaryota</taxon>
        <taxon>Viridiplantae</taxon>
        <taxon>Chlorophyta</taxon>
        <taxon>core chlorophytes</taxon>
        <taxon>Chlorophyceae</taxon>
        <taxon>CS clade</taxon>
        <taxon>Chlamydomonadales</taxon>
        <taxon>Chlamydomonadaceae</taxon>
        <taxon>Chlamydomonas</taxon>
    </lineage>
</organism>
<feature type="region of interest" description="Disordered" evidence="3">
    <location>
        <begin position="829"/>
        <end position="867"/>
    </location>
</feature>
<gene>
    <name evidence="4" type="ORF">CEUSTIGMA_g1109.t1</name>
</gene>
<comment type="caution">
    <text evidence="4">The sequence shown here is derived from an EMBL/GenBank/DDBJ whole genome shotgun (WGS) entry which is preliminary data.</text>
</comment>
<feature type="region of interest" description="Disordered" evidence="3">
    <location>
        <begin position="439"/>
        <end position="460"/>
    </location>
</feature>
<dbReference type="Proteomes" id="UP000232323">
    <property type="component" value="Unassembled WGS sequence"/>
</dbReference>
<dbReference type="PROSITE" id="PS00374">
    <property type="entry name" value="MGMT"/>
    <property type="match status" value="1"/>
</dbReference>
<dbReference type="PANTHER" id="PTHR46231:SF1">
    <property type="entry name" value="ANKYRIN REPEAT AND BTB_POZ DOMAIN-CONTAINING PROTEIN 1"/>
    <property type="match status" value="1"/>
</dbReference>
<keyword evidence="1" id="KW-0677">Repeat</keyword>
<keyword evidence="2" id="KW-0040">ANK repeat</keyword>
<dbReference type="InterPro" id="IPR011333">
    <property type="entry name" value="SKP1/BTB/POZ_sf"/>
</dbReference>
<dbReference type="SUPFAM" id="SSF54695">
    <property type="entry name" value="POZ domain"/>
    <property type="match status" value="1"/>
</dbReference>